<accession>A0AAW1PAU0</accession>
<name>A0AAW1PAU0_9CHLO</name>
<reference evidence="1 2" key="1">
    <citation type="journal article" date="2024" name="Nat. Commun.">
        <title>Phylogenomics reveals the evolutionary origins of lichenization in chlorophyte algae.</title>
        <authorList>
            <person name="Puginier C."/>
            <person name="Libourel C."/>
            <person name="Otte J."/>
            <person name="Skaloud P."/>
            <person name="Haon M."/>
            <person name="Grisel S."/>
            <person name="Petersen M."/>
            <person name="Berrin J.G."/>
            <person name="Delaux P.M."/>
            <person name="Dal Grande F."/>
            <person name="Keller J."/>
        </authorList>
    </citation>
    <scope>NUCLEOTIDE SEQUENCE [LARGE SCALE GENOMIC DNA]</scope>
    <source>
        <strain evidence="1 2">SAG 2043</strain>
    </source>
</reference>
<proteinExistence type="predicted"/>
<evidence type="ECO:0000313" key="1">
    <source>
        <dbReference type="EMBL" id="KAK9806844.1"/>
    </source>
</evidence>
<gene>
    <name evidence="1" type="ORF">WJX72_004753</name>
</gene>
<keyword evidence="2" id="KW-1185">Reference proteome</keyword>
<dbReference type="Proteomes" id="UP001489004">
    <property type="component" value="Unassembled WGS sequence"/>
</dbReference>
<organism evidence="1 2">
    <name type="scientific">[Myrmecia] bisecta</name>
    <dbReference type="NCBI Taxonomy" id="41462"/>
    <lineage>
        <taxon>Eukaryota</taxon>
        <taxon>Viridiplantae</taxon>
        <taxon>Chlorophyta</taxon>
        <taxon>core chlorophytes</taxon>
        <taxon>Trebouxiophyceae</taxon>
        <taxon>Trebouxiales</taxon>
        <taxon>Trebouxiaceae</taxon>
        <taxon>Myrmecia</taxon>
    </lineage>
</organism>
<comment type="caution">
    <text evidence="1">The sequence shown here is derived from an EMBL/GenBank/DDBJ whole genome shotgun (WGS) entry which is preliminary data.</text>
</comment>
<dbReference type="AlphaFoldDB" id="A0AAW1PAU0"/>
<protein>
    <submittedName>
        <fullName evidence="1">Uncharacterized protein</fullName>
    </submittedName>
</protein>
<dbReference type="EMBL" id="JALJOR010000013">
    <property type="protein sequence ID" value="KAK9806844.1"/>
    <property type="molecule type" value="Genomic_DNA"/>
</dbReference>
<sequence>MLTAGHWSRLDLKATAIKSCTPTDMWKDDLHGPNMLPDVVDQLTQAPPLRCSVDWPGWRILLARNQASLSPEHSLAHGCGDAALCISAAGVVEFGDVMSDADLAALCNAAELITELRWCDAEQRARLVLENGGFQQRHGSTLRAITGVPYCTIQAFRVDVASLPDTVEELTIRRALSSELVHLSALPKALKVLCFEQLEARLMALDLPPDLELDVLEFRDVTVIDLGVLWGLEAKVKRLALHCTTGYLILASTHAERKACGVLVPDPLPGPWLSGKDCGQLLPRICSHLAQKGIGVWELTTNAGLKLIFGEAQSGGVSYGSQGTVLEFAV</sequence>
<evidence type="ECO:0000313" key="2">
    <source>
        <dbReference type="Proteomes" id="UP001489004"/>
    </source>
</evidence>